<evidence type="ECO:0000256" key="1">
    <source>
        <dbReference type="SAM" id="Phobius"/>
    </source>
</evidence>
<evidence type="ECO:0000259" key="2">
    <source>
        <dbReference type="Pfam" id="PF18167"/>
    </source>
</evidence>
<name>A0ABT9NK79_9ACTN</name>
<feature type="domain" description="CD-NTase-associated protein 16 NUDIX" evidence="2">
    <location>
        <begin position="66"/>
        <end position="263"/>
    </location>
</feature>
<sequence>MTRLFVYFLGLLVSTVAMLRSDPDGGAFAVASGFAIGFAIPLLDAVLVHSRFLRIVWYSIRTWRSRVRISASYLYRIRVDGDYLLMKGQRFDQCQPVGGVYKTHSSSSGRRNDMKILDDNLLVPDEVSEGDLRVRVPGRNLLSFVRWFEEEQGRETDGWREFYEELIAPGILPREVFPYIKYDRVERIYHPLRYSPWAKSQELLIADVLELIPTPDQLVQLRQLKTRSDARILWATEDQVRRLGATDGVANQTTRIAETAVWTI</sequence>
<dbReference type="Proteomes" id="UP001240447">
    <property type="component" value="Unassembled WGS sequence"/>
</dbReference>
<proteinExistence type="predicted"/>
<dbReference type="EMBL" id="JAUSQM010000001">
    <property type="protein sequence ID" value="MDP9820828.1"/>
    <property type="molecule type" value="Genomic_DNA"/>
</dbReference>
<reference evidence="3 4" key="1">
    <citation type="submission" date="2023-07" db="EMBL/GenBank/DDBJ databases">
        <title>Sequencing the genomes of 1000 actinobacteria strains.</title>
        <authorList>
            <person name="Klenk H.-P."/>
        </authorList>
    </citation>
    <scope>NUCLEOTIDE SEQUENCE [LARGE SCALE GENOMIC DNA]</scope>
    <source>
        <strain evidence="3 4">GD13</strain>
    </source>
</reference>
<comment type="caution">
    <text evidence="3">The sequence shown here is derived from an EMBL/GenBank/DDBJ whole genome shotgun (WGS) entry which is preliminary data.</text>
</comment>
<protein>
    <recommendedName>
        <fullName evidence="2">CD-NTase-associated protein 16 NUDIX domain-containing protein</fullName>
    </recommendedName>
</protein>
<feature type="transmembrane region" description="Helical" evidence="1">
    <location>
        <begin position="29"/>
        <end position="48"/>
    </location>
</feature>
<dbReference type="InterPro" id="IPR040829">
    <property type="entry name" value="Cap16_NUDIX"/>
</dbReference>
<gene>
    <name evidence="3" type="ORF">J2S59_000637</name>
</gene>
<keyword evidence="1" id="KW-0472">Membrane</keyword>
<dbReference type="RefSeq" id="WP_068117397.1">
    <property type="nucleotide sequence ID" value="NZ_CCXJ01000085.1"/>
</dbReference>
<keyword evidence="4" id="KW-1185">Reference proteome</keyword>
<dbReference type="Pfam" id="PF18167">
    <property type="entry name" value="Sa_NUDIX"/>
    <property type="match status" value="1"/>
</dbReference>
<evidence type="ECO:0000313" key="4">
    <source>
        <dbReference type="Proteomes" id="UP001240447"/>
    </source>
</evidence>
<keyword evidence="1" id="KW-0812">Transmembrane</keyword>
<accession>A0ABT9NK79</accession>
<evidence type="ECO:0000313" key="3">
    <source>
        <dbReference type="EMBL" id="MDP9820828.1"/>
    </source>
</evidence>
<keyword evidence="1" id="KW-1133">Transmembrane helix</keyword>
<organism evidence="3 4">
    <name type="scientific">Nocardioides massiliensis</name>
    <dbReference type="NCBI Taxonomy" id="1325935"/>
    <lineage>
        <taxon>Bacteria</taxon>
        <taxon>Bacillati</taxon>
        <taxon>Actinomycetota</taxon>
        <taxon>Actinomycetes</taxon>
        <taxon>Propionibacteriales</taxon>
        <taxon>Nocardioidaceae</taxon>
        <taxon>Nocardioides</taxon>
    </lineage>
</organism>